<dbReference type="RefSeq" id="WP_317640622.1">
    <property type="nucleotide sequence ID" value="NZ_JAPMIV010000022.1"/>
</dbReference>
<dbReference type="InterPro" id="IPR008332">
    <property type="entry name" value="MethylG_MeTrfase_N"/>
</dbReference>
<comment type="catalytic activity">
    <reaction evidence="13">
        <text>a 6-O-methyl-2'-deoxyguanosine in DNA + L-cysteinyl-[protein] = S-methyl-L-cysteinyl-[protein] + a 2'-deoxyguanosine in DNA</text>
        <dbReference type="Rhea" id="RHEA:24000"/>
        <dbReference type="Rhea" id="RHEA-COMP:10131"/>
        <dbReference type="Rhea" id="RHEA-COMP:10132"/>
        <dbReference type="Rhea" id="RHEA-COMP:11367"/>
        <dbReference type="Rhea" id="RHEA-COMP:11368"/>
        <dbReference type="ChEBI" id="CHEBI:29950"/>
        <dbReference type="ChEBI" id="CHEBI:82612"/>
        <dbReference type="ChEBI" id="CHEBI:85445"/>
        <dbReference type="ChEBI" id="CHEBI:85448"/>
        <dbReference type="EC" id="2.1.1.63"/>
    </reaction>
</comment>
<keyword evidence="8" id="KW-0805">Transcription regulation</keyword>
<keyword evidence="16" id="KW-1185">Reference proteome</keyword>
<evidence type="ECO:0000256" key="3">
    <source>
        <dbReference type="ARBA" id="ARBA00022603"/>
    </source>
</evidence>
<dbReference type="Pfam" id="PF01035">
    <property type="entry name" value="DNA_binding_1"/>
    <property type="match status" value="1"/>
</dbReference>
<evidence type="ECO:0000256" key="9">
    <source>
        <dbReference type="ARBA" id="ARBA00023125"/>
    </source>
</evidence>
<dbReference type="InterPro" id="IPR009057">
    <property type="entry name" value="Homeodomain-like_sf"/>
</dbReference>
<dbReference type="SUPFAM" id="SSF46689">
    <property type="entry name" value="Homeodomain-like"/>
    <property type="match status" value="1"/>
</dbReference>
<dbReference type="Gene3D" id="1.10.10.10">
    <property type="entry name" value="Winged helix-like DNA-binding domain superfamily/Winged helix DNA-binding domain"/>
    <property type="match status" value="1"/>
</dbReference>
<protein>
    <submittedName>
        <fullName evidence="15">Methylated-DNA--[protein]-cysteine S-methyltransferase</fullName>
        <ecNumber evidence="15">2.1.1.63</ecNumber>
    </submittedName>
</protein>
<keyword evidence="6" id="KW-0227">DNA damage</keyword>
<keyword evidence="4 15" id="KW-0808">Transferase</keyword>
<evidence type="ECO:0000256" key="12">
    <source>
        <dbReference type="ARBA" id="ARBA00023204"/>
    </source>
</evidence>
<dbReference type="Gene3D" id="1.10.10.60">
    <property type="entry name" value="Homeodomain-like"/>
    <property type="match status" value="1"/>
</dbReference>
<keyword evidence="9" id="KW-0238">DNA-binding</keyword>
<dbReference type="GO" id="GO:0003908">
    <property type="term" value="F:methylated-DNA-[protein]-cysteine S-methyltransferase activity"/>
    <property type="evidence" value="ECO:0007669"/>
    <property type="project" value="UniProtKB-EC"/>
</dbReference>
<keyword evidence="7" id="KW-0862">Zinc</keyword>
<reference evidence="15 16" key="1">
    <citation type="submission" date="2022-11" db="EMBL/GenBank/DDBJ databases">
        <title>Deinococcus ZS9-10, Low Temperature and Draught-tolerating, UV-resistant Bacteria from Continental Antarctica.</title>
        <authorList>
            <person name="Cheng L."/>
        </authorList>
    </citation>
    <scope>NUCLEOTIDE SEQUENCE [LARGE SCALE GENOMIC DNA]</scope>
    <source>
        <strain evidence="15 16">ZS9-10</strain>
    </source>
</reference>
<dbReference type="InterPro" id="IPR014048">
    <property type="entry name" value="MethylDNA_cys_MeTrfase_DNA-bd"/>
</dbReference>
<dbReference type="PANTHER" id="PTHR10815">
    <property type="entry name" value="METHYLATED-DNA--PROTEIN-CYSTEINE METHYLTRANSFERASE"/>
    <property type="match status" value="1"/>
</dbReference>
<evidence type="ECO:0000256" key="10">
    <source>
        <dbReference type="ARBA" id="ARBA00023159"/>
    </source>
</evidence>
<comment type="catalytic activity">
    <reaction evidence="1">
        <text>a 4-O-methyl-thymidine in DNA + L-cysteinyl-[protein] = a thymidine in DNA + S-methyl-L-cysteinyl-[protein]</text>
        <dbReference type="Rhea" id="RHEA:53428"/>
        <dbReference type="Rhea" id="RHEA-COMP:10131"/>
        <dbReference type="Rhea" id="RHEA-COMP:10132"/>
        <dbReference type="Rhea" id="RHEA-COMP:13555"/>
        <dbReference type="Rhea" id="RHEA-COMP:13556"/>
        <dbReference type="ChEBI" id="CHEBI:29950"/>
        <dbReference type="ChEBI" id="CHEBI:82612"/>
        <dbReference type="ChEBI" id="CHEBI:137386"/>
        <dbReference type="ChEBI" id="CHEBI:137387"/>
        <dbReference type="EC" id="2.1.1.63"/>
    </reaction>
</comment>
<accession>A0ABU4DS85</accession>
<evidence type="ECO:0000256" key="2">
    <source>
        <dbReference type="ARBA" id="ARBA00001947"/>
    </source>
</evidence>
<keyword evidence="10" id="KW-0010">Activator</keyword>
<dbReference type="InterPro" id="IPR018062">
    <property type="entry name" value="HTH_AraC-typ_CS"/>
</dbReference>
<dbReference type="SUPFAM" id="SSF57884">
    <property type="entry name" value="Ada DNA repair protein, N-terminal domain (N-Ada 10)"/>
    <property type="match status" value="1"/>
</dbReference>
<feature type="domain" description="HTH araC/xylS-type" evidence="14">
    <location>
        <begin position="83"/>
        <end position="180"/>
    </location>
</feature>
<comment type="caution">
    <text evidence="15">The sequence shown here is derived from an EMBL/GenBank/DDBJ whole genome shotgun (WGS) entry which is preliminary data.</text>
</comment>
<dbReference type="Pfam" id="PF02805">
    <property type="entry name" value="Ada_Zn_binding"/>
    <property type="match status" value="1"/>
</dbReference>
<dbReference type="SMART" id="SM00342">
    <property type="entry name" value="HTH_ARAC"/>
    <property type="match status" value="1"/>
</dbReference>
<dbReference type="PROSITE" id="PS01124">
    <property type="entry name" value="HTH_ARAC_FAMILY_2"/>
    <property type="match status" value="1"/>
</dbReference>
<dbReference type="InterPro" id="IPR018060">
    <property type="entry name" value="HTH_AraC"/>
</dbReference>
<dbReference type="NCBIfam" id="TIGR00589">
    <property type="entry name" value="ogt"/>
    <property type="match status" value="1"/>
</dbReference>
<dbReference type="InterPro" id="IPR036388">
    <property type="entry name" value="WH-like_DNA-bd_sf"/>
</dbReference>
<dbReference type="Gene3D" id="3.40.10.10">
    <property type="entry name" value="DNA Methylphosphotriester Repair Domain"/>
    <property type="match status" value="1"/>
</dbReference>
<dbReference type="EC" id="2.1.1.63" evidence="15"/>
<evidence type="ECO:0000256" key="8">
    <source>
        <dbReference type="ARBA" id="ARBA00023015"/>
    </source>
</evidence>
<evidence type="ECO:0000256" key="6">
    <source>
        <dbReference type="ARBA" id="ARBA00022763"/>
    </source>
</evidence>
<evidence type="ECO:0000256" key="7">
    <source>
        <dbReference type="ARBA" id="ARBA00022833"/>
    </source>
</evidence>
<dbReference type="CDD" id="cd06445">
    <property type="entry name" value="ATase"/>
    <property type="match status" value="1"/>
</dbReference>
<proteinExistence type="predicted"/>
<dbReference type="InterPro" id="IPR035451">
    <property type="entry name" value="Ada-like_dom_sf"/>
</dbReference>
<evidence type="ECO:0000256" key="11">
    <source>
        <dbReference type="ARBA" id="ARBA00023163"/>
    </source>
</evidence>
<evidence type="ECO:0000313" key="16">
    <source>
        <dbReference type="Proteomes" id="UP001276150"/>
    </source>
</evidence>
<comment type="cofactor">
    <cofactor evidence="2">
        <name>Zn(2+)</name>
        <dbReference type="ChEBI" id="CHEBI:29105"/>
    </cofactor>
</comment>
<name>A0ABU4DS85_9DEIO</name>
<evidence type="ECO:0000256" key="1">
    <source>
        <dbReference type="ARBA" id="ARBA00001286"/>
    </source>
</evidence>
<dbReference type="Proteomes" id="UP001276150">
    <property type="component" value="Unassembled WGS sequence"/>
</dbReference>
<dbReference type="InterPro" id="IPR036631">
    <property type="entry name" value="MGMT_N_sf"/>
</dbReference>
<evidence type="ECO:0000259" key="14">
    <source>
        <dbReference type="PROSITE" id="PS01124"/>
    </source>
</evidence>
<evidence type="ECO:0000256" key="5">
    <source>
        <dbReference type="ARBA" id="ARBA00022723"/>
    </source>
</evidence>
<organism evidence="15 16">
    <name type="scientific">Deinococcus arenicola</name>
    <dbReference type="NCBI Taxonomy" id="2994950"/>
    <lineage>
        <taxon>Bacteria</taxon>
        <taxon>Thermotogati</taxon>
        <taxon>Deinococcota</taxon>
        <taxon>Deinococci</taxon>
        <taxon>Deinococcales</taxon>
        <taxon>Deinococcaceae</taxon>
        <taxon>Deinococcus</taxon>
    </lineage>
</organism>
<evidence type="ECO:0000313" key="15">
    <source>
        <dbReference type="EMBL" id="MDV6375288.1"/>
    </source>
</evidence>
<gene>
    <name evidence="15" type="ORF">ORD21_11880</name>
</gene>
<dbReference type="InterPro" id="IPR004026">
    <property type="entry name" value="Ada_DNA_repair_Zn-bd"/>
</dbReference>
<dbReference type="PROSITE" id="PS00041">
    <property type="entry name" value="HTH_ARAC_FAMILY_1"/>
    <property type="match status" value="1"/>
</dbReference>
<sequence>MGSAYTTKERRWAAVLARDVGADGEFWYGVRSTGIYCRPSCPSRRPRRENASFHDSPEAARVAGLRPCLRCQPDGVSAGVLAVTQAKVLLDSAETPPTLTDLAAAVGLSPFHLQRLFKRAVGLSPKQYAVHLRTTRLKEGLKMRKPITVAMYDAGHETSSTLYAPATDSLGMTPGAYRAGGAGQTIHFAVAESPLGPMLVAATIRGLCAVRFGEVGAMTAELRAEYHAAELIKDAAPLQPYIQGLRSYLGGLNPGLKLDTDAPGTDFQQRVWAALREIPHGETRTYSELAAMIGEPQAVRAVATACARNPVALVVPCHRIIPKAGGSGGYRWGVERKQALLEAEREERSL</sequence>
<dbReference type="Gene3D" id="3.30.160.70">
    <property type="entry name" value="Methylated DNA-protein cysteine methyltransferase domain"/>
    <property type="match status" value="1"/>
</dbReference>
<dbReference type="InterPro" id="IPR001497">
    <property type="entry name" value="MethylDNA_cys_MeTrfase_AS"/>
</dbReference>
<dbReference type="GO" id="GO:0032259">
    <property type="term" value="P:methylation"/>
    <property type="evidence" value="ECO:0007669"/>
    <property type="project" value="UniProtKB-KW"/>
</dbReference>
<dbReference type="EMBL" id="JAPMIV010000022">
    <property type="protein sequence ID" value="MDV6375288.1"/>
    <property type="molecule type" value="Genomic_DNA"/>
</dbReference>
<evidence type="ECO:0000256" key="4">
    <source>
        <dbReference type="ARBA" id="ARBA00022679"/>
    </source>
</evidence>
<dbReference type="SUPFAM" id="SSF46767">
    <property type="entry name" value="Methylated DNA-protein cysteine methyltransferase, C-terminal domain"/>
    <property type="match status" value="1"/>
</dbReference>
<dbReference type="Pfam" id="PF12833">
    <property type="entry name" value="HTH_18"/>
    <property type="match status" value="1"/>
</dbReference>
<dbReference type="PIRSF" id="PIRSF000409">
    <property type="entry name" value="Ada"/>
    <property type="match status" value="1"/>
</dbReference>
<keyword evidence="3 15" id="KW-0489">Methyltransferase</keyword>
<dbReference type="Pfam" id="PF02870">
    <property type="entry name" value="Methyltransf_1N"/>
    <property type="match status" value="1"/>
</dbReference>
<dbReference type="SUPFAM" id="SSF53155">
    <property type="entry name" value="Methylated DNA-protein cysteine methyltransferase domain"/>
    <property type="match status" value="1"/>
</dbReference>
<dbReference type="PROSITE" id="PS00374">
    <property type="entry name" value="MGMT"/>
    <property type="match status" value="1"/>
</dbReference>
<dbReference type="PANTHER" id="PTHR10815:SF14">
    <property type="entry name" value="BIFUNCTIONAL TRANSCRIPTIONAL ACTIVATOR_DNA REPAIR ENZYME ADA"/>
    <property type="match status" value="1"/>
</dbReference>
<dbReference type="InterPro" id="IPR036217">
    <property type="entry name" value="MethylDNA_cys_MeTrfase_DNAb"/>
</dbReference>
<keyword evidence="12" id="KW-0234">DNA repair</keyword>
<dbReference type="InterPro" id="IPR016221">
    <property type="entry name" value="Bifunct_regulatory_prot_Ada"/>
</dbReference>
<keyword evidence="11" id="KW-0804">Transcription</keyword>
<evidence type="ECO:0000256" key="13">
    <source>
        <dbReference type="ARBA" id="ARBA00049348"/>
    </source>
</evidence>
<keyword evidence="5" id="KW-0479">Metal-binding</keyword>